<dbReference type="InterPro" id="IPR011006">
    <property type="entry name" value="CheY-like_superfamily"/>
</dbReference>
<accession>A0A432WVS8</accession>
<dbReference type="InterPro" id="IPR001789">
    <property type="entry name" value="Sig_transdc_resp-reg_receiver"/>
</dbReference>
<keyword evidence="2" id="KW-0902">Two-component regulatory system</keyword>
<dbReference type="Gene3D" id="3.40.50.2300">
    <property type="match status" value="1"/>
</dbReference>
<keyword evidence="1 6" id="KW-0597">Phosphoprotein</keyword>
<dbReference type="Pfam" id="PF00486">
    <property type="entry name" value="Trans_reg_C"/>
    <property type="match status" value="1"/>
</dbReference>
<evidence type="ECO:0000313" key="11">
    <source>
        <dbReference type="Proteomes" id="UP000286976"/>
    </source>
</evidence>
<dbReference type="PROSITE" id="PS51755">
    <property type="entry name" value="OMPR_PHOB"/>
    <property type="match status" value="1"/>
</dbReference>
<dbReference type="InterPro" id="IPR016032">
    <property type="entry name" value="Sig_transdc_resp-reg_C-effctor"/>
</dbReference>
<evidence type="ECO:0000256" key="3">
    <source>
        <dbReference type="ARBA" id="ARBA00023015"/>
    </source>
</evidence>
<evidence type="ECO:0000256" key="1">
    <source>
        <dbReference type="ARBA" id="ARBA00022553"/>
    </source>
</evidence>
<feature type="DNA-binding region" description="OmpR/PhoB-type" evidence="7">
    <location>
        <begin position="137"/>
        <end position="236"/>
    </location>
</feature>
<dbReference type="SUPFAM" id="SSF52172">
    <property type="entry name" value="CheY-like"/>
    <property type="match status" value="1"/>
</dbReference>
<dbReference type="PANTHER" id="PTHR48111:SF59">
    <property type="entry name" value="TRANSCRIPTIONAL REGULATORY PROTEIN BAER"/>
    <property type="match status" value="1"/>
</dbReference>
<dbReference type="Pfam" id="PF00072">
    <property type="entry name" value="Response_reg"/>
    <property type="match status" value="1"/>
</dbReference>
<dbReference type="InterPro" id="IPR036388">
    <property type="entry name" value="WH-like_DNA-bd_sf"/>
</dbReference>
<keyword evidence="4 7" id="KW-0238">DNA-binding</keyword>
<keyword evidence="11" id="KW-1185">Reference proteome</keyword>
<dbReference type="GO" id="GO:0000976">
    <property type="term" value="F:transcription cis-regulatory region binding"/>
    <property type="evidence" value="ECO:0007669"/>
    <property type="project" value="TreeGrafter"/>
</dbReference>
<proteinExistence type="predicted"/>
<dbReference type="GO" id="GO:0032993">
    <property type="term" value="C:protein-DNA complex"/>
    <property type="evidence" value="ECO:0007669"/>
    <property type="project" value="TreeGrafter"/>
</dbReference>
<evidence type="ECO:0000256" key="5">
    <source>
        <dbReference type="ARBA" id="ARBA00023163"/>
    </source>
</evidence>
<dbReference type="SUPFAM" id="SSF46894">
    <property type="entry name" value="C-terminal effector domain of the bipartite response regulators"/>
    <property type="match status" value="1"/>
</dbReference>
<dbReference type="SMART" id="SM00862">
    <property type="entry name" value="Trans_reg_C"/>
    <property type="match status" value="1"/>
</dbReference>
<organism evidence="10 11">
    <name type="scientific">Aliidiomarina taiwanensis</name>
    <dbReference type="NCBI Taxonomy" id="946228"/>
    <lineage>
        <taxon>Bacteria</taxon>
        <taxon>Pseudomonadati</taxon>
        <taxon>Pseudomonadota</taxon>
        <taxon>Gammaproteobacteria</taxon>
        <taxon>Alteromonadales</taxon>
        <taxon>Idiomarinaceae</taxon>
        <taxon>Aliidiomarina</taxon>
    </lineage>
</organism>
<protein>
    <submittedName>
        <fullName evidence="10">Two-component system response regulator BaeR</fullName>
    </submittedName>
</protein>
<reference evidence="10 11" key="1">
    <citation type="journal article" date="2011" name="Front. Microbiol.">
        <title>Genomic signatures of strain selection and enhancement in Bacillus atrophaeus var. globigii, a historical biowarfare simulant.</title>
        <authorList>
            <person name="Gibbons H.S."/>
            <person name="Broomall S.M."/>
            <person name="McNew L.A."/>
            <person name="Daligault H."/>
            <person name="Chapman C."/>
            <person name="Bruce D."/>
            <person name="Karavis M."/>
            <person name="Krepps M."/>
            <person name="McGregor P.A."/>
            <person name="Hong C."/>
            <person name="Park K.H."/>
            <person name="Akmal A."/>
            <person name="Feldman A."/>
            <person name="Lin J.S."/>
            <person name="Chang W.E."/>
            <person name="Higgs B.W."/>
            <person name="Demirev P."/>
            <person name="Lindquist J."/>
            <person name="Liem A."/>
            <person name="Fochler E."/>
            <person name="Read T.D."/>
            <person name="Tapia R."/>
            <person name="Johnson S."/>
            <person name="Bishop-Lilly K.A."/>
            <person name="Detter C."/>
            <person name="Han C."/>
            <person name="Sozhamannan S."/>
            <person name="Rosenzweig C.N."/>
            <person name="Skowronski E.W."/>
        </authorList>
    </citation>
    <scope>NUCLEOTIDE SEQUENCE [LARGE SCALE GENOMIC DNA]</scope>
    <source>
        <strain evidence="10 11">AIT1</strain>
    </source>
</reference>
<evidence type="ECO:0000256" key="4">
    <source>
        <dbReference type="ARBA" id="ARBA00023125"/>
    </source>
</evidence>
<sequence length="237" mass="26653">MRPQVTNAAVVWLVDDEPEIRTLFSDYLQHGGYACQAFENGLAMLEAFETTSAENQPSLILLDIMMPGMDGLEVCRRLREQSKVPILFLTARNDELDRILGLKLGADDYLIKPISPREVVARVDAMLRRIQWQGEAQPQTAESPLRLNHQAFSAHLNGAPLNLTVVEFRLLAKLHEQPGKVYKREELINAAYDDHRIVSDRTVDSHIKNVRAKLAEVAPAVELIQSVYGVGYKLVVL</sequence>
<dbReference type="Gene3D" id="6.10.250.690">
    <property type="match status" value="1"/>
</dbReference>
<dbReference type="Proteomes" id="UP000286976">
    <property type="component" value="Unassembled WGS sequence"/>
</dbReference>
<evidence type="ECO:0000259" key="9">
    <source>
        <dbReference type="PROSITE" id="PS51755"/>
    </source>
</evidence>
<feature type="domain" description="OmpR/PhoB-type" evidence="9">
    <location>
        <begin position="137"/>
        <end position="236"/>
    </location>
</feature>
<evidence type="ECO:0000256" key="6">
    <source>
        <dbReference type="PROSITE-ProRule" id="PRU00169"/>
    </source>
</evidence>
<feature type="domain" description="Response regulatory" evidence="8">
    <location>
        <begin position="10"/>
        <end position="127"/>
    </location>
</feature>
<evidence type="ECO:0000313" key="10">
    <source>
        <dbReference type="EMBL" id="RUO37847.1"/>
    </source>
</evidence>
<dbReference type="GO" id="GO:0006355">
    <property type="term" value="P:regulation of DNA-templated transcription"/>
    <property type="evidence" value="ECO:0007669"/>
    <property type="project" value="InterPro"/>
</dbReference>
<dbReference type="AlphaFoldDB" id="A0A432WVS8"/>
<dbReference type="EMBL" id="PIPQ01000011">
    <property type="protein sequence ID" value="RUO37847.1"/>
    <property type="molecule type" value="Genomic_DNA"/>
</dbReference>
<dbReference type="GO" id="GO:0005829">
    <property type="term" value="C:cytosol"/>
    <property type="evidence" value="ECO:0007669"/>
    <property type="project" value="TreeGrafter"/>
</dbReference>
<keyword evidence="5" id="KW-0804">Transcription</keyword>
<keyword evidence="3" id="KW-0805">Transcription regulation</keyword>
<dbReference type="FunFam" id="3.40.50.2300:FF:000001">
    <property type="entry name" value="DNA-binding response regulator PhoB"/>
    <property type="match status" value="1"/>
</dbReference>
<dbReference type="PROSITE" id="PS50110">
    <property type="entry name" value="RESPONSE_REGULATORY"/>
    <property type="match status" value="1"/>
</dbReference>
<evidence type="ECO:0000256" key="7">
    <source>
        <dbReference type="PROSITE-ProRule" id="PRU01091"/>
    </source>
</evidence>
<dbReference type="InterPro" id="IPR001867">
    <property type="entry name" value="OmpR/PhoB-type_DNA-bd"/>
</dbReference>
<dbReference type="CDD" id="cd00383">
    <property type="entry name" value="trans_reg_C"/>
    <property type="match status" value="1"/>
</dbReference>
<dbReference type="PANTHER" id="PTHR48111">
    <property type="entry name" value="REGULATOR OF RPOS"/>
    <property type="match status" value="1"/>
</dbReference>
<comment type="caution">
    <text evidence="10">The sequence shown here is derived from an EMBL/GenBank/DDBJ whole genome shotgun (WGS) entry which is preliminary data.</text>
</comment>
<dbReference type="SMART" id="SM00448">
    <property type="entry name" value="REC"/>
    <property type="match status" value="1"/>
</dbReference>
<dbReference type="OrthoDB" id="9802426at2"/>
<feature type="modified residue" description="4-aspartylphosphate" evidence="6">
    <location>
        <position position="63"/>
    </location>
</feature>
<evidence type="ECO:0000259" key="8">
    <source>
        <dbReference type="PROSITE" id="PS50110"/>
    </source>
</evidence>
<gene>
    <name evidence="10" type="ORF">CWE15_11210</name>
</gene>
<evidence type="ECO:0000256" key="2">
    <source>
        <dbReference type="ARBA" id="ARBA00023012"/>
    </source>
</evidence>
<dbReference type="Gene3D" id="1.10.10.10">
    <property type="entry name" value="Winged helix-like DNA-binding domain superfamily/Winged helix DNA-binding domain"/>
    <property type="match status" value="1"/>
</dbReference>
<dbReference type="InterPro" id="IPR039420">
    <property type="entry name" value="WalR-like"/>
</dbReference>
<name>A0A432WVS8_9GAMM</name>
<dbReference type="RefSeq" id="WP_126758170.1">
    <property type="nucleotide sequence ID" value="NZ_PIPQ01000011.1"/>
</dbReference>
<dbReference type="GO" id="GO:0000156">
    <property type="term" value="F:phosphorelay response regulator activity"/>
    <property type="evidence" value="ECO:0007669"/>
    <property type="project" value="TreeGrafter"/>
</dbReference>